<feature type="compositionally biased region" description="Basic and acidic residues" evidence="2">
    <location>
        <begin position="24"/>
        <end position="65"/>
    </location>
</feature>
<evidence type="ECO:0000256" key="1">
    <source>
        <dbReference type="SAM" id="Coils"/>
    </source>
</evidence>
<organism evidence="3 4">
    <name type="scientific">Orbilia ellipsospora</name>
    <dbReference type="NCBI Taxonomy" id="2528407"/>
    <lineage>
        <taxon>Eukaryota</taxon>
        <taxon>Fungi</taxon>
        <taxon>Dikarya</taxon>
        <taxon>Ascomycota</taxon>
        <taxon>Pezizomycotina</taxon>
        <taxon>Orbiliomycetes</taxon>
        <taxon>Orbiliales</taxon>
        <taxon>Orbiliaceae</taxon>
        <taxon>Orbilia</taxon>
    </lineage>
</organism>
<evidence type="ECO:0000313" key="3">
    <source>
        <dbReference type="EMBL" id="KAK6539149.1"/>
    </source>
</evidence>
<keyword evidence="1" id="KW-0175">Coiled coil</keyword>
<keyword evidence="4" id="KW-1185">Reference proteome</keyword>
<proteinExistence type="predicted"/>
<feature type="compositionally biased region" description="Low complexity" evidence="2">
    <location>
        <begin position="90"/>
        <end position="106"/>
    </location>
</feature>
<accession>A0AAV9XBJ4</accession>
<evidence type="ECO:0000256" key="2">
    <source>
        <dbReference type="SAM" id="MobiDB-lite"/>
    </source>
</evidence>
<sequence>MTTRTPPPRPLKATRYNPAPGLKQSRERKSEQILDQSHIRTHSDKASPNLHLERSSDGEGNEKEGPTSCEGISSPIARYHQDITSIFVRSTGAPSPSTAPASKSSSINANSDETDQDGSYLCGAPAPKEGHLTVSLFESDDDSGNTSRAGHHNEPIERVQRLIRQKKNKIKGLELEILDLEKICELAMRRK</sequence>
<feature type="coiled-coil region" evidence="1">
    <location>
        <begin position="156"/>
        <end position="190"/>
    </location>
</feature>
<reference evidence="3 4" key="1">
    <citation type="submission" date="2019-10" db="EMBL/GenBank/DDBJ databases">
        <authorList>
            <person name="Palmer J.M."/>
        </authorList>
    </citation>
    <scope>NUCLEOTIDE SEQUENCE [LARGE SCALE GENOMIC DNA]</scope>
    <source>
        <strain evidence="3 4">TWF694</strain>
    </source>
</reference>
<feature type="region of interest" description="Disordered" evidence="2">
    <location>
        <begin position="1"/>
        <end position="156"/>
    </location>
</feature>
<feature type="compositionally biased region" description="Pro residues" evidence="2">
    <location>
        <begin position="1"/>
        <end position="10"/>
    </location>
</feature>
<dbReference type="Proteomes" id="UP001365542">
    <property type="component" value="Unassembled WGS sequence"/>
</dbReference>
<comment type="caution">
    <text evidence="3">The sequence shown here is derived from an EMBL/GenBank/DDBJ whole genome shotgun (WGS) entry which is preliminary data.</text>
</comment>
<evidence type="ECO:0000313" key="4">
    <source>
        <dbReference type="Proteomes" id="UP001365542"/>
    </source>
</evidence>
<name>A0AAV9XBJ4_9PEZI</name>
<gene>
    <name evidence="3" type="ORF">TWF694_009393</name>
</gene>
<dbReference type="EMBL" id="JAVHJO010000006">
    <property type="protein sequence ID" value="KAK6539149.1"/>
    <property type="molecule type" value="Genomic_DNA"/>
</dbReference>
<protein>
    <submittedName>
        <fullName evidence="3">Uncharacterized protein</fullName>
    </submittedName>
</protein>
<dbReference type="AlphaFoldDB" id="A0AAV9XBJ4"/>